<evidence type="ECO:0000313" key="9">
    <source>
        <dbReference type="Proteomes" id="UP000252519"/>
    </source>
</evidence>
<dbReference type="OrthoDB" id="5835829at2759"/>
<dbReference type="EC" id="2.4.1.17" evidence="2"/>
<dbReference type="GO" id="GO:0015020">
    <property type="term" value="F:glucuronosyltransferase activity"/>
    <property type="evidence" value="ECO:0007669"/>
    <property type="project" value="UniProtKB-EC"/>
</dbReference>
<evidence type="ECO:0000256" key="5">
    <source>
        <dbReference type="ARBA" id="ARBA00022729"/>
    </source>
</evidence>
<keyword evidence="3" id="KW-0328">Glycosyltransferase</keyword>
<feature type="transmembrane region" description="Helical" evidence="7">
    <location>
        <begin position="102"/>
        <end position="125"/>
    </location>
</feature>
<dbReference type="InterPro" id="IPR002213">
    <property type="entry name" value="UDP_glucos_trans"/>
</dbReference>
<evidence type="ECO:0000256" key="1">
    <source>
        <dbReference type="ARBA" id="ARBA00009995"/>
    </source>
</evidence>
<comment type="similarity">
    <text evidence="1">Belongs to the UDP-glycosyltransferase family.</text>
</comment>
<dbReference type="InterPro" id="IPR050271">
    <property type="entry name" value="UDP-glycosyltransferase"/>
</dbReference>
<keyword evidence="5" id="KW-0732">Signal</keyword>
<dbReference type="SUPFAM" id="SSF53756">
    <property type="entry name" value="UDP-Glycosyltransferase/glycogen phosphorylase"/>
    <property type="match status" value="1"/>
</dbReference>
<evidence type="ECO:0000256" key="7">
    <source>
        <dbReference type="SAM" id="Phobius"/>
    </source>
</evidence>
<name>A0A368GT91_ANCCA</name>
<keyword evidence="7" id="KW-0812">Transmembrane</keyword>
<keyword evidence="7" id="KW-1133">Transmembrane helix</keyword>
<evidence type="ECO:0000256" key="2">
    <source>
        <dbReference type="ARBA" id="ARBA00012544"/>
    </source>
</evidence>
<proteinExistence type="inferred from homology"/>
<keyword evidence="4" id="KW-0808">Transferase</keyword>
<sequence>MGKPAVMVPLFADQSRNANMLAKHGGALVLEKYDIANHTKVTEAIQKITTDQSYSKNAKLLAEILVNQPISAKQLLLRHAEFAARFGRLSNLDPYGRHLSTIQYYFIDVIALVVVTATTIIYLVYRLLRTLWRLRVTRLTKAKSD</sequence>
<dbReference type="EMBL" id="JOJR01000060">
    <property type="protein sequence ID" value="RCN47583.1"/>
    <property type="molecule type" value="Genomic_DNA"/>
</dbReference>
<dbReference type="Gene3D" id="3.40.50.2000">
    <property type="entry name" value="Glycogen Phosphorylase B"/>
    <property type="match status" value="1"/>
</dbReference>
<reference evidence="8 9" key="1">
    <citation type="submission" date="2014-10" db="EMBL/GenBank/DDBJ databases">
        <title>Draft genome of the hookworm Ancylostoma caninum.</title>
        <authorList>
            <person name="Mitreva M."/>
        </authorList>
    </citation>
    <scope>NUCLEOTIDE SEQUENCE [LARGE SCALE GENOMIC DNA]</scope>
    <source>
        <strain evidence="8 9">Baltimore</strain>
    </source>
</reference>
<dbReference type="STRING" id="29170.A0A368GT91"/>
<accession>A0A368GT91</accession>
<evidence type="ECO:0000256" key="6">
    <source>
        <dbReference type="ARBA" id="ARBA00047475"/>
    </source>
</evidence>
<dbReference type="Pfam" id="PF00201">
    <property type="entry name" value="UDPGT"/>
    <property type="match status" value="1"/>
</dbReference>
<evidence type="ECO:0000256" key="3">
    <source>
        <dbReference type="ARBA" id="ARBA00022676"/>
    </source>
</evidence>
<dbReference type="Proteomes" id="UP000252519">
    <property type="component" value="Unassembled WGS sequence"/>
</dbReference>
<keyword evidence="7" id="KW-0472">Membrane</keyword>
<evidence type="ECO:0000313" key="8">
    <source>
        <dbReference type="EMBL" id="RCN47583.1"/>
    </source>
</evidence>
<organism evidence="8 9">
    <name type="scientific">Ancylostoma caninum</name>
    <name type="common">Dog hookworm</name>
    <dbReference type="NCBI Taxonomy" id="29170"/>
    <lineage>
        <taxon>Eukaryota</taxon>
        <taxon>Metazoa</taxon>
        <taxon>Ecdysozoa</taxon>
        <taxon>Nematoda</taxon>
        <taxon>Chromadorea</taxon>
        <taxon>Rhabditida</taxon>
        <taxon>Rhabditina</taxon>
        <taxon>Rhabditomorpha</taxon>
        <taxon>Strongyloidea</taxon>
        <taxon>Ancylostomatidae</taxon>
        <taxon>Ancylostomatinae</taxon>
        <taxon>Ancylostoma</taxon>
    </lineage>
</organism>
<comment type="caution">
    <text evidence="8">The sequence shown here is derived from an EMBL/GenBank/DDBJ whole genome shotgun (WGS) entry which is preliminary data.</text>
</comment>
<dbReference type="PANTHER" id="PTHR48043">
    <property type="entry name" value="EG:EG0003.4 PROTEIN-RELATED"/>
    <property type="match status" value="1"/>
</dbReference>
<keyword evidence="9" id="KW-1185">Reference proteome</keyword>
<evidence type="ECO:0000256" key="4">
    <source>
        <dbReference type="ARBA" id="ARBA00022679"/>
    </source>
</evidence>
<gene>
    <name evidence="8" type="ORF">ANCCAN_06357</name>
</gene>
<dbReference type="PANTHER" id="PTHR48043:SF23">
    <property type="entry name" value="UDP-GLUCURONOSYLTRANSFERASE"/>
    <property type="match status" value="1"/>
</dbReference>
<protein>
    <recommendedName>
        <fullName evidence="2">glucuronosyltransferase</fullName>
        <ecNumber evidence="2">2.4.1.17</ecNumber>
    </recommendedName>
</protein>
<comment type="catalytic activity">
    <reaction evidence="6">
        <text>glucuronate acceptor + UDP-alpha-D-glucuronate = acceptor beta-D-glucuronoside + UDP + H(+)</text>
        <dbReference type="Rhea" id="RHEA:21032"/>
        <dbReference type="ChEBI" id="CHEBI:15378"/>
        <dbReference type="ChEBI" id="CHEBI:58052"/>
        <dbReference type="ChEBI" id="CHEBI:58223"/>
        <dbReference type="ChEBI" id="CHEBI:132367"/>
        <dbReference type="ChEBI" id="CHEBI:132368"/>
        <dbReference type="EC" id="2.4.1.17"/>
    </reaction>
</comment>
<dbReference type="AlphaFoldDB" id="A0A368GT91"/>